<keyword evidence="17" id="KW-1185">Reference proteome</keyword>
<feature type="binding site" evidence="14">
    <location>
        <position position="150"/>
    </location>
    <ligand>
        <name>ATP</name>
        <dbReference type="ChEBI" id="CHEBI:30616"/>
    </ligand>
</feature>
<dbReference type="InterPro" id="IPR050156">
    <property type="entry name" value="TC-AMP_synthase_SUA5"/>
</dbReference>
<dbReference type="Gene3D" id="3.90.870.10">
    <property type="entry name" value="DHBP synthase"/>
    <property type="match status" value="1"/>
</dbReference>
<dbReference type="EMBL" id="SCFB01000001">
    <property type="protein sequence ID" value="RZI47064.1"/>
    <property type="molecule type" value="Genomic_DNA"/>
</dbReference>
<feature type="binding site" evidence="14">
    <location>
        <position position="54"/>
    </location>
    <ligand>
        <name>ATP</name>
        <dbReference type="ChEBI" id="CHEBI:30616"/>
    </ligand>
</feature>
<keyword evidence="6 13" id="KW-0808">Transferase</keyword>
<dbReference type="InterPro" id="IPR038385">
    <property type="entry name" value="Sua5/YwlC_C"/>
</dbReference>
<dbReference type="PANTHER" id="PTHR17490:SF16">
    <property type="entry name" value="THREONYLCARBAMOYL-AMP SYNTHASE"/>
    <property type="match status" value="1"/>
</dbReference>
<evidence type="ECO:0000256" key="4">
    <source>
        <dbReference type="ARBA" id="ARBA00015492"/>
    </source>
</evidence>
<reference evidence="16 17" key="1">
    <citation type="submission" date="2018-10" db="EMBL/GenBank/DDBJ databases">
        <title>An updated phylogeny of the Alphaproteobacteria reveals that the parasitic Rickettsiales and Holosporales have independent origins.</title>
        <authorList>
            <person name="Munoz-Gomez S.A."/>
            <person name="Hess S."/>
            <person name="Burger G."/>
            <person name="Lang B.F."/>
            <person name="Susko E."/>
            <person name="Slamovits C.H."/>
            <person name="Roger A.J."/>
        </authorList>
    </citation>
    <scope>NUCLEOTIDE SEQUENCE [LARGE SCALE GENOMIC DNA]</scope>
    <source>
        <strain evidence="16">HOLO01</strain>
    </source>
</reference>
<sequence>MVNMPSKKKTSINQACTLLAQGDLVVMPTETVYGLAADALNGHAVAKIYELKKRPQFNPLIIHVSDYVQAQQWAYFTKVAEILATYFWHTQPSPLTLVLNKKPTNLSSLVTAGLETVAIRVPHHPVALDLLKAYGKPLAAPSANRSLHISPTTTEAVHQSLGPRTPFILDGGPCQVGLESTILDLSGDVPVLLRPGGTPVEMLEEILGHAIHQEVGTTAIKAPGMMKRHYAPQLPLRINCLHAEPGEAFLGFGHNDQPAHLNLSKTGDLKEAAANLFSMLNELDKPGLFKGIAVMPIPLKGLGAALNDRLQRAASSES</sequence>
<comment type="caution">
    <text evidence="16">The sequence shown here is derived from an EMBL/GenBank/DDBJ whole genome shotgun (WGS) entry which is preliminary data.</text>
</comment>
<dbReference type="InterPro" id="IPR017945">
    <property type="entry name" value="DHBP_synth_RibB-like_a/b_dom"/>
</dbReference>
<dbReference type="Pfam" id="PF01300">
    <property type="entry name" value="Sua5_yciO_yrdC"/>
    <property type="match status" value="1"/>
</dbReference>
<dbReference type="Gene3D" id="3.40.50.11030">
    <property type="entry name" value="Threonylcarbamoyl-AMP synthase, C-terminal domain"/>
    <property type="match status" value="1"/>
</dbReference>
<dbReference type="GO" id="GO:0061710">
    <property type="term" value="F:L-threonylcarbamoyladenylate synthase"/>
    <property type="evidence" value="ECO:0007669"/>
    <property type="project" value="UniProtKB-EC"/>
</dbReference>
<evidence type="ECO:0000256" key="12">
    <source>
        <dbReference type="ARBA" id="ARBA00048366"/>
    </source>
</evidence>
<comment type="catalytic activity">
    <reaction evidence="12 13">
        <text>L-threonine + hydrogencarbonate + ATP = L-threonylcarbamoyladenylate + diphosphate + H2O</text>
        <dbReference type="Rhea" id="RHEA:36407"/>
        <dbReference type="ChEBI" id="CHEBI:15377"/>
        <dbReference type="ChEBI" id="CHEBI:17544"/>
        <dbReference type="ChEBI" id="CHEBI:30616"/>
        <dbReference type="ChEBI" id="CHEBI:33019"/>
        <dbReference type="ChEBI" id="CHEBI:57926"/>
        <dbReference type="ChEBI" id="CHEBI:73682"/>
        <dbReference type="EC" id="2.7.7.87"/>
    </reaction>
</comment>
<dbReference type="GO" id="GO:0000049">
    <property type="term" value="F:tRNA binding"/>
    <property type="evidence" value="ECO:0007669"/>
    <property type="project" value="TreeGrafter"/>
</dbReference>
<keyword evidence="7 13" id="KW-0819">tRNA processing</keyword>
<comment type="similarity">
    <text evidence="2 13">Belongs to the SUA5 family.</text>
</comment>
<dbReference type="EC" id="2.7.7.87" evidence="3 13"/>
<feature type="binding site" evidence="14">
    <location>
        <position position="140"/>
    </location>
    <ligand>
        <name>L-threonine</name>
        <dbReference type="ChEBI" id="CHEBI:57926"/>
    </ligand>
</feature>
<proteinExistence type="inferred from homology"/>
<gene>
    <name evidence="16" type="ORF">EQU50_00305</name>
</gene>
<dbReference type="GO" id="GO:0003725">
    <property type="term" value="F:double-stranded RNA binding"/>
    <property type="evidence" value="ECO:0007669"/>
    <property type="project" value="UniProtKB-UniRule"/>
</dbReference>
<keyword evidence="10 13" id="KW-0067">ATP-binding</keyword>
<evidence type="ECO:0000256" key="14">
    <source>
        <dbReference type="PIRSR" id="PIRSR004930-1"/>
    </source>
</evidence>
<feature type="binding site" evidence="14">
    <location>
        <position position="142"/>
    </location>
    <ligand>
        <name>L-threonine</name>
        <dbReference type="ChEBI" id="CHEBI:57926"/>
    </ligand>
</feature>
<evidence type="ECO:0000256" key="7">
    <source>
        <dbReference type="ARBA" id="ARBA00022694"/>
    </source>
</evidence>
<evidence type="ECO:0000256" key="3">
    <source>
        <dbReference type="ARBA" id="ARBA00012584"/>
    </source>
</evidence>
<feature type="domain" description="YrdC-like" evidence="15">
    <location>
        <begin position="9"/>
        <end position="198"/>
    </location>
</feature>
<dbReference type="PROSITE" id="PS51163">
    <property type="entry name" value="YRDC"/>
    <property type="match status" value="1"/>
</dbReference>
<feature type="binding site" evidence="14">
    <location>
        <position position="31"/>
    </location>
    <ligand>
        <name>L-threonine</name>
        <dbReference type="ChEBI" id="CHEBI:57926"/>
    </ligand>
</feature>
<evidence type="ECO:0000256" key="9">
    <source>
        <dbReference type="ARBA" id="ARBA00022741"/>
    </source>
</evidence>
<dbReference type="GO" id="GO:0008033">
    <property type="term" value="P:tRNA processing"/>
    <property type="evidence" value="ECO:0007669"/>
    <property type="project" value="UniProtKB-KW"/>
</dbReference>
<dbReference type="AlphaFoldDB" id="A0A4Q7DLK6"/>
<dbReference type="OrthoDB" id="9814580at2"/>
<keyword evidence="5 13" id="KW-0963">Cytoplasm</keyword>
<dbReference type="GO" id="GO:0005524">
    <property type="term" value="F:ATP binding"/>
    <property type="evidence" value="ECO:0007669"/>
    <property type="project" value="UniProtKB-UniRule"/>
</dbReference>
<feature type="binding site" evidence="14">
    <location>
        <position position="180"/>
    </location>
    <ligand>
        <name>L-threonine</name>
        <dbReference type="ChEBI" id="CHEBI:57926"/>
    </ligand>
</feature>
<feature type="binding site" evidence="14">
    <location>
        <position position="116"/>
    </location>
    <ligand>
        <name>ATP</name>
        <dbReference type="ChEBI" id="CHEBI:30616"/>
    </ligand>
</feature>
<dbReference type="InterPro" id="IPR006070">
    <property type="entry name" value="Sua5-like_dom"/>
</dbReference>
<evidence type="ECO:0000313" key="17">
    <source>
        <dbReference type="Proteomes" id="UP000293550"/>
    </source>
</evidence>
<feature type="binding site" evidence="14">
    <location>
        <position position="194"/>
    </location>
    <ligand>
        <name>ATP</name>
        <dbReference type="ChEBI" id="CHEBI:30616"/>
    </ligand>
</feature>
<evidence type="ECO:0000256" key="1">
    <source>
        <dbReference type="ARBA" id="ARBA00004496"/>
    </source>
</evidence>
<accession>A0A4Q7DLK6</accession>
<feature type="binding site" evidence="14">
    <location>
        <position position="58"/>
    </location>
    <ligand>
        <name>ATP</name>
        <dbReference type="ChEBI" id="CHEBI:30616"/>
    </ligand>
</feature>
<organism evidence="16 17">
    <name type="scientific">Candidatus Finniella inopinata</name>
    <dbReference type="NCBI Taxonomy" id="1696036"/>
    <lineage>
        <taxon>Bacteria</taxon>
        <taxon>Pseudomonadati</taxon>
        <taxon>Pseudomonadota</taxon>
        <taxon>Alphaproteobacteria</taxon>
        <taxon>Holosporales</taxon>
        <taxon>Candidatus Paracaedibacteraceae</taxon>
        <taxon>Candidatus Finniella</taxon>
    </lineage>
</organism>
<evidence type="ECO:0000256" key="2">
    <source>
        <dbReference type="ARBA" id="ARBA00007663"/>
    </source>
</evidence>
<name>A0A4Q7DLK6_9PROT</name>
<dbReference type="InterPro" id="IPR005145">
    <property type="entry name" value="Sua5_C"/>
</dbReference>
<evidence type="ECO:0000256" key="10">
    <source>
        <dbReference type="ARBA" id="ARBA00022840"/>
    </source>
</evidence>
<evidence type="ECO:0000256" key="11">
    <source>
        <dbReference type="ARBA" id="ARBA00029774"/>
    </source>
</evidence>
<feature type="binding site" evidence="14">
    <location>
        <position position="63"/>
    </location>
    <ligand>
        <name>ATP</name>
        <dbReference type="ChEBI" id="CHEBI:30616"/>
    </ligand>
</feature>
<evidence type="ECO:0000256" key="6">
    <source>
        <dbReference type="ARBA" id="ARBA00022679"/>
    </source>
</evidence>
<keyword evidence="8 13" id="KW-0548">Nucleotidyltransferase</keyword>
<comment type="subcellular location">
    <subcellularLocation>
        <location evidence="1 13">Cytoplasm</location>
    </subcellularLocation>
</comment>
<dbReference type="GO" id="GO:0006450">
    <property type="term" value="P:regulation of translational fidelity"/>
    <property type="evidence" value="ECO:0007669"/>
    <property type="project" value="TreeGrafter"/>
</dbReference>
<dbReference type="Pfam" id="PF03481">
    <property type="entry name" value="Sua5_C"/>
    <property type="match status" value="1"/>
</dbReference>
<dbReference type="RefSeq" id="WP_130153177.1">
    <property type="nucleotide sequence ID" value="NZ_SCFB01000001.1"/>
</dbReference>
<feature type="binding site" evidence="14">
    <location>
        <position position="230"/>
    </location>
    <ligand>
        <name>ATP</name>
        <dbReference type="ChEBI" id="CHEBI:30616"/>
    </ligand>
</feature>
<evidence type="ECO:0000256" key="8">
    <source>
        <dbReference type="ARBA" id="ARBA00022695"/>
    </source>
</evidence>
<comment type="function">
    <text evidence="13">Required for the formation of a threonylcarbamoyl group on adenosine at position 37 (t(6)A37) in tRNAs that read codons beginning with adenine.</text>
</comment>
<evidence type="ECO:0000256" key="5">
    <source>
        <dbReference type="ARBA" id="ARBA00022490"/>
    </source>
</evidence>
<keyword evidence="9 13" id="KW-0547">Nucleotide-binding</keyword>
<dbReference type="PANTHER" id="PTHR17490">
    <property type="entry name" value="SUA5"/>
    <property type="match status" value="1"/>
</dbReference>
<dbReference type="GO" id="GO:0005737">
    <property type="term" value="C:cytoplasm"/>
    <property type="evidence" value="ECO:0007669"/>
    <property type="project" value="UniProtKB-SubCell"/>
</dbReference>
<dbReference type="SUPFAM" id="SSF55821">
    <property type="entry name" value="YrdC/RibB"/>
    <property type="match status" value="1"/>
</dbReference>
<dbReference type="Proteomes" id="UP000293550">
    <property type="component" value="Unassembled WGS sequence"/>
</dbReference>
<evidence type="ECO:0000259" key="15">
    <source>
        <dbReference type="PROSITE" id="PS51163"/>
    </source>
</evidence>
<dbReference type="NCBIfam" id="TIGR00057">
    <property type="entry name" value="L-threonylcarbamoyladenylate synthase"/>
    <property type="match status" value="1"/>
</dbReference>
<protein>
    <recommendedName>
        <fullName evidence="4 13">Threonylcarbamoyl-AMP synthase</fullName>
        <shortName evidence="13">TC-AMP synthase</shortName>
        <ecNumber evidence="3 13">2.7.7.87</ecNumber>
    </recommendedName>
    <alternativeName>
        <fullName evidence="11 13">L-threonylcarbamoyladenylate synthase</fullName>
    </alternativeName>
</protein>
<evidence type="ECO:0000313" key="16">
    <source>
        <dbReference type="EMBL" id="RZI47064.1"/>
    </source>
</evidence>
<feature type="binding site" evidence="14">
    <location>
        <position position="120"/>
    </location>
    <ligand>
        <name>L-threonine</name>
        <dbReference type="ChEBI" id="CHEBI:57926"/>
    </ligand>
</feature>
<evidence type="ECO:0000256" key="13">
    <source>
        <dbReference type="PIRNR" id="PIRNR004930"/>
    </source>
</evidence>
<dbReference type="PIRSF" id="PIRSF004930">
    <property type="entry name" value="Tln_factor_SUA5"/>
    <property type="match status" value="1"/>
</dbReference>
<dbReference type="InterPro" id="IPR010923">
    <property type="entry name" value="T(6)A37_SUA5"/>
</dbReference>